<organism evidence="1 2">
    <name type="scientific">Fonsecaea monophora</name>
    <dbReference type="NCBI Taxonomy" id="254056"/>
    <lineage>
        <taxon>Eukaryota</taxon>
        <taxon>Fungi</taxon>
        <taxon>Dikarya</taxon>
        <taxon>Ascomycota</taxon>
        <taxon>Pezizomycotina</taxon>
        <taxon>Eurotiomycetes</taxon>
        <taxon>Chaetothyriomycetidae</taxon>
        <taxon>Chaetothyriales</taxon>
        <taxon>Herpotrichiellaceae</taxon>
        <taxon>Fonsecaea</taxon>
    </lineage>
</organism>
<dbReference type="Proteomes" id="UP000077002">
    <property type="component" value="Unassembled WGS sequence"/>
</dbReference>
<dbReference type="RefSeq" id="XP_022516502.1">
    <property type="nucleotide sequence ID" value="XM_022651024.1"/>
</dbReference>
<comment type="caution">
    <text evidence="1">The sequence shown here is derived from an EMBL/GenBank/DDBJ whole genome shotgun (WGS) entry which is preliminary data.</text>
</comment>
<protein>
    <submittedName>
        <fullName evidence="1">Uncharacterized protein</fullName>
    </submittedName>
</protein>
<dbReference type="GeneID" id="34596220"/>
<name>A0A177FLT9_9EURO</name>
<dbReference type="EMBL" id="LVKK01000004">
    <property type="protein sequence ID" value="OAG44550.1"/>
    <property type="molecule type" value="Genomic_DNA"/>
</dbReference>
<accession>A0A177FLT9</accession>
<evidence type="ECO:0000313" key="2">
    <source>
        <dbReference type="Proteomes" id="UP000077002"/>
    </source>
</evidence>
<dbReference type="AlphaFoldDB" id="A0A177FLT9"/>
<evidence type="ECO:0000313" key="1">
    <source>
        <dbReference type="EMBL" id="OAG44550.1"/>
    </source>
</evidence>
<gene>
    <name evidence="1" type="ORF">AYO21_01040</name>
</gene>
<keyword evidence="2" id="KW-1185">Reference proteome</keyword>
<proteinExistence type="predicted"/>
<reference evidence="1 2" key="1">
    <citation type="submission" date="2016-03" db="EMBL/GenBank/DDBJ databases">
        <title>Draft genome sequence of the Fonsecaea monophora CBS 269.37.</title>
        <authorList>
            <person name="Bombassaro A."/>
            <person name="Vinicius W.A."/>
            <person name="De Hoog S."/>
            <person name="Sun J."/>
            <person name="Souza E.M."/>
            <person name="Raittz R.T."/>
            <person name="Costa F."/>
            <person name="Leao A.C."/>
            <person name="Tadra-Sfeir M.Z."/>
            <person name="Baura V."/>
            <person name="Balsanelli E."/>
            <person name="Pedrosa F.O."/>
            <person name="Moreno L.F."/>
            <person name="Steffens M.B."/>
            <person name="Xi L."/>
            <person name="Bocca A.L."/>
            <person name="Felipe M.S."/>
            <person name="Teixeira M."/>
            <person name="Telles Filho F.Q."/>
            <person name="Azevedo C.M."/>
            <person name="Gomes R."/>
            <person name="Vicente V.A."/>
        </authorList>
    </citation>
    <scope>NUCLEOTIDE SEQUENCE [LARGE SCALE GENOMIC DNA]</scope>
    <source>
        <strain evidence="1 2">CBS 269.37</strain>
    </source>
</reference>
<dbReference type="OrthoDB" id="3485856at2759"/>
<sequence length="118" mass="12975">MEELARQYIIEGGGNTRRVVFLSVNHGASKKATLSIWKPQITARNDDSLPMLSVETEVANLTFRNADGGPSSGWWMAFPVADFAPKLLIPESVLYASIHISSNDLLTCLGEVEVERRA</sequence>